<dbReference type="InterPro" id="IPR009014">
    <property type="entry name" value="Transketo_C/PFOR_II"/>
</dbReference>
<evidence type="ECO:0000256" key="4">
    <source>
        <dbReference type="ARBA" id="ARBA00023052"/>
    </source>
</evidence>
<evidence type="ECO:0000256" key="1">
    <source>
        <dbReference type="ARBA" id="ARBA00001964"/>
    </source>
</evidence>
<dbReference type="SUPFAM" id="SSF52518">
    <property type="entry name" value="Thiamin diphosphate-binding fold (THDP-binding)"/>
    <property type="match status" value="1"/>
</dbReference>
<dbReference type="FunFam" id="3.40.50.970:FF:000001">
    <property type="entry name" value="Pyruvate dehydrogenase E1 beta subunit"/>
    <property type="match status" value="1"/>
</dbReference>
<protein>
    <recommendedName>
        <fullName evidence="5">2-oxoisovalerate dehydrogenase subunit beta</fullName>
    </recommendedName>
    <alternativeName>
        <fullName evidence="6">Branched-chain alpha-keto acid dehydrogenase E1 component beta chain</fullName>
    </alternativeName>
</protein>
<dbReference type="PANTHER" id="PTHR43257">
    <property type="entry name" value="PYRUVATE DEHYDROGENASE E1 COMPONENT BETA SUBUNIT"/>
    <property type="match status" value="1"/>
</dbReference>
<organism evidence="8 9">
    <name type="scientific">Steroidobacter agaridevorans</name>
    <dbReference type="NCBI Taxonomy" id="2695856"/>
    <lineage>
        <taxon>Bacteria</taxon>
        <taxon>Pseudomonadati</taxon>
        <taxon>Pseudomonadota</taxon>
        <taxon>Gammaproteobacteria</taxon>
        <taxon>Steroidobacterales</taxon>
        <taxon>Steroidobacteraceae</taxon>
        <taxon>Steroidobacter</taxon>
    </lineage>
</organism>
<dbReference type="Gene3D" id="3.40.50.970">
    <property type="match status" value="1"/>
</dbReference>
<keyword evidence="3" id="KW-0560">Oxidoreductase</keyword>
<evidence type="ECO:0000313" key="9">
    <source>
        <dbReference type="Proteomes" id="UP000445000"/>
    </source>
</evidence>
<proteinExistence type="predicted"/>
<evidence type="ECO:0000256" key="3">
    <source>
        <dbReference type="ARBA" id="ARBA00023002"/>
    </source>
</evidence>
<dbReference type="RefSeq" id="WP_161811584.1">
    <property type="nucleotide sequence ID" value="NZ_BLJN01000002.1"/>
</dbReference>
<dbReference type="Proteomes" id="UP000445000">
    <property type="component" value="Unassembled WGS sequence"/>
</dbReference>
<dbReference type="InterPro" id="IPR005475">
    <property type="entry name" value="Transketolase-like_Pyr-bd"/>
</dbReference>
<gene>
    <name evidence="8" type="ORF">GCM10011487_18260</name>
</gene>
<name>A0A829YAU7_9GAMM</name>
<dbReference type="NCBIfam" id="NF006667">
    <property type="entry name" value="PRK09212.1"/>
    <property type="match status" value="1"/>
</dbReference>
<dbReference type="Gene3D" id="3.40.50.920">
    <property type="match status" value="1"/>
</dbReference>
<dbReference type="EMBL" id="BLJN01000002">
    <property type="protein sequence ID" value="GFE79826.1"/>
    <property type="molecule type" value="Genomic_DNA"/>
</dbReference>
<keyword evidence="9" id="KW-1185">Reference proteome</keyword>
<feature type="domain" description="Transketolase-like pyrimidine-binding" evidence="7">
    <location>
        <begin position="11"/>
        <end position="187"/>
    </location>
</feature>
<dbReference type="SUPFAM" id="SSF52922">
    <property type="entry name" value="TK C-terminal domain-like"/>
    <property type="match status" value="1"/>
</dbReference>
<evidence type="ECO:0000256" key="5">
    <source>
        <dbReference type="ARBA" id="ARBA00070795"/>
    </source>
</evidence>
<dbReference type="GO" id="GO:0016491">
    <property type="term" value="F:oxidoreductase activity"/>
    <property type="evidence" value="ECO:0007669"/>
    <property type="project" value="UniProtKB-KW"/>
</dbReference>
<dbReference type="InterPro" id="IPR033248">
    <property type="entry name" value="Transketolase_C"/>
</dbReference>
<dbReference type="PANTHER" id="PTHR43257:SF2">
    <property type="entry name" value="PYRUVATE DEHYDROGENASE E1 COMPONENT SUBUNIT BETA"/>
    <property type="match status" value="1"/>
</dbReference>
<accession>A0A829YAU7</accession>
<dbReference type="InterPro" id="IPR029061">
    <property type="entry name" value="THDP-binding"/>
</dbReference>
<comment type="caution">
    <text evidence="8">The sequence shown here is derived from an EMBL/GenBank/DDBJ whole genome shotgun (WGS) entry which is preliminary data.</text>
</comment>
<comment type="function">
    <text evidence="2">The branched-chain alpha-keto dehydrogenase complex catalyzes the overall conversion of alpha-keto acids to acyl-CoA and CO(2). It contains multiple copies of three enzymatic components: branched-chain alpha-keto acid decarboxylase (E1), lipoamide acyltransferase (E2) and lipoamide dehydrogenase (E3).</text>
</comment>
<dbReference type="Pfam" id="PF02779">
    <property type="entry name" value="Transket_pyr"/>
    <property type="match status" value="1"/>
</dbReference>
<evidence type="ECO:0000256" key="6">
    <source>
        <dbReference type="ARBA" id="ARBA00082400"/>
    </source>
</evidence>
<evidence type="ECO:0000313" key="8">
    <source>
        <dbReference type="EMBL" id="GFE79826.1"/>
    </source>
</evidence>
<evidence type="ECO:0000256" key="2">
    <source>
        <dbReference type="ARBA" id="ARBA00002859"/>
    </source>
</evidence>
<reference evidence="9" key="1">
    <citation type="submission" date="2020-01" db="EMBL/GenBank/DDBJ databases">
        <title>'Steroidobacter agaridevorans' sp. nov., agar-degrading bacteria isolated from rhizosphere soils.</title>
        <authorList>
            <person name="Ikenaga M."/>
            <person name="Kataoka M."/>
            <person name="Murouchi A."/>
            <person name="Katsuragi S."/>
            <person name="Sakai M."/>
        </authorList>
    </citation>
    <scope>NUCLEOTIDE SEQUENCE [LARGE SCALE GENOMIC DNA]</scope>
    <source>
        <strain evidence="9">YU21-B</strain>
    </source>
</reference>
<keyword evidence="4" id="KW-0786">Thiamine pyrophosphate</keyword>
<dbReference type="Pfam" id="PF02780">
    <property type="entry name" value="Transketolase_C"/>
    <property type="match status" value="1"/>
</dbReference>
<sequence>MSAVIDAPKNIQFTDAYRIALEESMALDESVIILGEDVGDEEGGGVFKVTKGLSTRFGKHRVRTTPISEEAIVGAAVGAALAGMRPVAEIMLMNFVTVAMDQIVNHAAKLRFMTGGQTSVPITIRTRTGAGGGTGGQHSDMLEAWFAHVAGIKVVVPSSPADAIGLLAGCIFDDDPCLFIEDGMTRTLQGPAPPPNHRLPLGKANILREGKDVSLISYGRPIQDAKAIADNLAKEGISVEIVDLRTVSPLDTETVLKSVAKTRRAVIAHEAPRSFGVGAEVAARIQEHLFSDLKAPVLRVASRDVPVPFTKVLEQEFLYKRTAMEAAIRQTLDARSAR</sequence>
<dbReference type="SMART" id="SM00861">
    <property type="entry name" value="Transket_pyr"/>
    <property type="match status" value="1"/>
</dbReference>
<dbReference type="FunFam" id="3.40.50.920:FF:000001">
    <property type="entry name" value="Pyruvate dehydrogenase E1 beta subunit"/>
    <property type="match status" value="1"/>
</dbReference>
<comment type="cofactor">
    <cofactor evidence="1">
        <name>thiamine diphosphate</name>
        <dbReference type="ChEBI" id="CHEBI:58937"/>
    </cofactor>
</comment>
<evidence type="ECO:0000259" key="7">
    <source>
        <dbReference type="SMART" id="SM00861"/>
    </source>
</evidence>
<dbReference type="AlphaFoldDB" id="A0A829YAU7"/>